<dbReference type="EC" id="3.4.21.-" evidence="7"/>
<keyword evidence="7" id="KW-0378">Hydrolase</keyword>
<dbReference type="InterPro" id="IPR022764">
    <property type="entry name" value="Peptidase_S54_rhomboid_dom"/>
</dbReference>
<feature type="transmembrane region" description="Helical" evidence="5">
    <location>
        <begin position="90"/>
        <end position="106"/>
    </location>
</feature>
<comment type="subcellular location">
    <subcellularLocation>
        <location evidence="1">Membrane</location>
        <topology evidence="1">Multi-pass membrane protein</topology>
    </subcellularLocation>
</comment>
<dbReference type="Pfam" id="PF01694">
    <property type="entry name" value="Rhomboid"/>
    <property type="match status" value="1"/>
</dbReference>
<dbReference type="Proteomes" id="UP001234343">
    <property type="component" value="Unassembled WGS sequence"/>
</dbReference>
<evidence type="ECO:0000256" key="5">
    <source>
        <dbReference type="SAM" id="Phobius"/>
    </source>
</evidence>
<dbReference type="Gene3D" id="1.20.1540.10">
    <property type="entry name" value="Rhomboid-like"/>
    <property type="match status" value="1"/>
</dbReference>
<dbReference type="SUPFAM" id="SSF144091">
    <property type="entry name" value="Rhomboid-like"/>
    <property type="match status" value="1"/>
</dbReference>
<evidence type="ECO:0000256" key="2">
    <source>
        <dbReference type="ARBA" id="ARBA00022692"/>
    </source>
</evidence>
<accession>A0ABT7SYZ1</accession>
<reference evidence="7 8" key="1">
    <citation type="submission" date="2023-06" db="EMBL/GenBank/DDBJ databases">
        <title>Alteromonas sp. ASW11-36 isolated from intertidal sand.</title>
        <authorList>
            <person name="Li Y."/>
        </authorList>
    </citation>
    <scope>NUCLEOTIDE SEQUENCE [LARGE SCALE GENOMIC DNA]</scope>
    <source>
        <strain evidence="7 8">ASW11-36</strain>
    </source>
</reference>
<name>A0ABT7SYZ1_9ALTE</name>
<evidence type="ECO:0000256" key="1">
    <source>
        <dbReference type="ARBA" id="ARBA00004141"/>
    </source>
</evidence>
<feature type="transmembrane region" description="Helical" evidence="5">
    <location>
        <begin position="175"/>
        <end position="192"/>
    </location>
</feature>
<dbReference type="RefSeq" id="WP_289365048.1">
    <property type="nucleotide sequence ID" value="NZ_JAUCBP010000007.1"/>
</dbReference>
<feature type="transmembrane region" description="Helical" evidence="5">
    <location>
        <begin position="138"/>
        <end position="155"/>
    </location>
</feature>
<dbReference type="EMBL" id="JAUCBP010000007">
    <property type="protein sequence ID" value="MDM7860762.1"/>
    <property type="molecule type" value="Genomic_DNA"/>
</dbReference>
<sequence length="202" mass="22336">MNMFTFPTLIRYWILPFFIILCSLLGFLLEPHSSVWFALKPPSFALETSFTLLTGHLLHTNSWHLLLNILGFGLLWALHGEYYYPRQFAVVWLLLSVATSICILAFDNVAQYVGLSGVLHGVFVWGACLDIKRGESTGWLLLLGVGIKIVYEQWFDDAASMAALIDAAVAVNAHLYGAIAGLIIGVMQIALAPSKATQVSRH</sequence>
<protein>
    <submittedName>
        <fullName evidence="7">Rhombosortase</fullName>
        <ecNumber evidence="7">3.4.21.-</ecNumber>
    </submittedName>
</protein>
<dbReference type="NCBIfam" id="TIGR03902">
    <property type="entry name" value="rhom_GG_sort"/>
    <property type="match status" value="1"/>
</dbReference>
<dbReference type="InterPro" id="IPR035952">
    <property type="entry name" value="Rhomboid-like_sf"/>
</dbReference>
<keyword evidence="3 5" id="KW-1133">Transmembrane helix</keyword>
<keyword evidence="4 5" id="KW-0472">Membrane</keyword>
<dbReference type="GO" id="GO:0016787">
    <property type="term" value="F:hydrolase activity"/>
    <property type="evidence" value="ECO:0007669"/>
    <property type="project" value="UniProtKB-KW"/>
</dbReference>
<evidence type="ECO:0000313" key="8">
    <source>
        <dbReference type="Proteomes" id="UP001234343"/>
    </source>
</evidence>
<dbReference type="InterPro" id="IPR023826">
    <property type="entry name" value="Rhom-like_SP_proteobac"/>
</dbReference>
<evidence type="ECO:0000256" key="3">
    <source>
        <dbReference type="ARBA" id="ARBA00022989"/>
    </source>
</evidence>
<feature type="transmembrane region" description="Helical" evidence="5">
    <location>
        <begin position="12"/>
        <end position="29"/>
    </location>
</feature>
<comment type="caution">
    <text evidence="7">The sequence shown here is derived from an EMBL/GenBank/DDBJ whole genome shotgun (WGS) entry which is preliminary data.</text>
</comment>
<feature type="transmembrane region" description="Helical" evidence="5">
    <location>
        <begin position="112"/>
        <end position="131"/>
    </location>
</feature>
<feature type="transmembrane region" description="Helical" evidence="5">
    <location>
        <begin position="62"/>
        <end position="78"/>
    </location>
</feature>
<keyword evidence="8" id="KW-1185">Reference proteome</keyword>
<organism evidence="7 8">
    <name type="scientific">Alteromonas arenosi</name>
    <dbReference type="NCBI Taxonomy" id="3055817"/>
    <lineage>
        <taxon>Bacteria</taxon>
        <taxon>Pseudomonadati</taxon>
        <taxon>Pseudomonadota</taxon>
        <taxon>Gammaproteobacteria</taxon>
        <taxon>Alteromonadales</taxon>
        <taxon>Alteromonadaceae</taxon>
        <taxon>Alteromonas/Salinimonas group</taxon>
        <taxon>Alteromonas</taxon>
    </lineage>
</organism>
<feature type="domain" description="Peptidase S54 rhomboid" evidence="6">
    <location>
        <begin position="50"/>
        <end position="187"/>
    </location>
</feature>
<keyword evidence="2 5" id="KW-0812">Transmembrane</keyword>
<evidence type="ECO:0000259" key="6">
    <source>
        <dbReference type="Pfam" id="PF01694"/>
    </source>
</evidence>
<evidence type="ECO:0000256" key="4">
    <source>
        <dbReference type="ARBA" id="ARBA00023136"/>
    </source>
</evidence>
<proteinExistence type="predicted"/>
<evidence type="ECO:0000313" key="7">
    <source>
        <dbReference type="EMBL" id="MDM7860762.1"/>
    </source>
</evidence>
<gene>
    <name evidence="7" type="primary">rrtA</name>
    <name evidence="7" type="ORF">QTP81_09145</name>
</gene>